<evidence type="ECO:0000313" key="1">
    <source>
        <dbReference type="EMBL" id="KAA5611559.1"/>
    </source>
</evidence>
<protein>
    <recommendedName>
        <fullName evidence="3">Helix-turn-helix domain-containing protein</fullName>
    </recommendedName>
</protein>
<reference evidence="1 2" key="1">
    <citation type="submission" date="2019-09" db="EMBL/GenBank/DDBJ databases">
        <title>Genome sequence of Rhodovastum atsumiense, a diverse member of the Acetobacteraceae family of non-sulfur purple photosynthetic bacteria.</title>
        <authorList>
            <person name="Meyer T."/>
            <person name="Kyndt J."/>
        </authorList>
    </citation>
    <scope>NUCLEOTIDE SEQUENCE [LARGE SCALE GENOMIC DNA]</scope>
    <source>
        <strain evidence="1 2">DSM 21279</strain>
    </source>
</reference>
<dbReference type="SUPFAM" id="SSF46955">
    <property type="entry name" value="Putative DNA-binding domain"/>
    <property type="match status" value="1"/>
</dbReference>
<organism evidence="1 2">
    <name type="scientific">Rhodovastum atsumiense</name>
    <dbReference type="NCBI Taxonomy" id="504468"/>
    <lineage>
        <taxon>Bacteria</taxon>
        <taxon>Pseudomonadati</taxon>
        <taxon>Pseudomonadota</taxon>
        <taxon>Alphaproteobacteria</taxon>
        <taxon>Acetobacterales</taxon>
        <taxon>Acetobacteraceae</taxon>
        <taxon>Rhodovastum</taxon>
    </lineage>
</organism>
<sequence>MKTRGGNPAVAALHHLAPSVETLDTHEAAAVLGLSYWTLVSWRRPGNTSAPTRDELPWFYDRGRVVYRANDVERFLTIRAAEITPGGRGA</sequence>
<accession>A0A5M6IUE0</accession>
<dbReference type="AlphaFoldDB" id="A0A5M6IUE0"/>
<dbReference type="RefSeq" id="WP_250266048.1">
    <property type="nucleotide sequence ID" value="NZ_OW485606.1"/>
</dbReference>
<dbReference type="Proteomes" id="UP000325255">
    <property type="component" value="Unassembled WGS sequence"/>
</dbReference>
<comment type="caution">
    <text evidence="1">The sequence shown here is derived from an EMBL/GenBank/DDBJ whole genome shotgun (WGS) entry which is preliminary data.</text>
</comment>
<gene>
    <name evidence="1" type="ORF">F1189_13420</name>
</gene>
<dbReference type="EMBL" id="VWPK01000019">
    <property type="protein sequence ID" value="KAA5611559.1"/>
    <property type="molecule type" value="Genomic_DNA"/>
</dbReference>
<dbReference type="InterPro" id="IPR009061">
    <property type="entry name" value="DNA-bd_dom_put_sf"/>
</dbReference>
<keyword evidence="2" id="KW-1185">Reference proteome</keyword>
<proteinExistence type="predicted"/>
<evidence type="ECO:0000313" key="2">
    <source>
        <dbReference type="Proteomes" id="UP000325255"/>
    </source>
</evidence>
<name>A0A5M6IUE0_9PROT</name>
<evidence type="ECO:0008006" key="3">
    <source>
        <dbReference type="Google" id="ProtNLM"/>
    </source>
</evidence>